<dbReference type="GeneID" id="25903815"/>
<accession>A0A0L0G8A5</accession>
<evidence type="ECO:0000313" key="3">
    <source>
        <dbReference type="EMBL" id="KNC84478.1"/>
    </source>
</evidence>
<reference evidence="3 4" key="1">
    <citation type="submission" date="2011-02" db="EMBL/GenBank/DDBJ databases">
        <title>The Genome Sequence of Sphaeroforma arctica JP610.</title>
        <authorList>
            <consortium name="The Broad Institute Genome Sequencing Platform"/>
            <person name="Russ C."/>
            <person name="Cuomo C."/>
            <person name="Young S.K."/>
            <person name="Zeng Q."/>
            <person name="Gargeya S."/>
            <person name="Alvarado L."/>
            <person name="Berlin A."/>
            <person name="Chapman S.B."/>
            <person name="Chen Z."/>
            <person name="Freedman E."/>
            <person name="Gellesch M."/>
            <person name="Goldberg J."/>
            <person name="Griggs A."/>
            <person name="Gujja S."/>
            <person name="Heilman E."/>
            <person name="Heiman D."/>
            <person name="Howarth C."/>
            <person name="Mehta T."/>
            <person name="Neiman D."/>
            <person name="Pearson M."/>
            <person name="Roberts A."/>
            <person name="Saif S."/>
            <person name="Shea T."/>
            <person name="Shenoy N."/>
            <person name="Sisk P."/>
            <person name="Stolte C."/>
            <person name="Sykes S."/>
            <person name="White J."/>
            <person name="Yandava C."/>
            <person name="Burger G."/>
            <person name="Gray M.W."/>
            <person name="Holland P.W.H."/>
            <person name="King N."/>
            <person name="Lang F.B.F."/>
            <person name="Roger A.J."/>
            <person name="Ruiz-Trillo I."/>
            <person name="Haas B."/>
            <person name="Nusbaum C."/>
            <person name="Birren B."/>
        </authorList>
    </citation>
    <scope>NUCLEOTIDE SEQUENCE [LARGE SCALE GENOMIC DNA]</scope>
    <source>
        <strain evidence="3 4">JP610</strain>
    </source>
</reference>
<keyword evidence="4" id="KW-1185">Reference proteome</keyword>
<dbReference type="EMBL" id="KQ241762">
    <property type="protein sequence ID" value="KNC84478.1"/>
    <property type="molecule type" value="Genomic_DNA"/>
</dbReference>
<feature type="compositionally biased region" description="Basic residues" evidence="1">
    <location>
        <begin position="109"/>
        <end position="124"/>
    </location>
</feature>
<gene>
    <name evidence="3" type="ORF">SARC_03311</name>
</gene>
<feature type="compositionally biased region" description="Polar residues" evidence="1">
    <location>
        <begin position="133"/>
        <end position="146"/>
    </location>
</feature>
<dbReference type="RefSeq" id="XP_014158380.1">
    <property type="nucleotide sequence ID" value="XM_014302905.1"/>
</dbReference>
<feature type="signal peptide" evidence="2">
    <location>
        <begin position="1"/>
        <end position="21"/>
    </location>
</feature>
<feature type="region of interest" description="Disordered" evidence="1">
    <location>
        <begin position="176"/>
        <end position="198"/>
    </location>
</feature>
<feature type="compositionally biased region" description="Basic residues" evidence="1">
    <location>
        <begin position="180"/>
        <end position="198"/>
    </location>
</feature>
<protein>
    <submittedName>
        <fullName evidence="3">Uncharacterized protein</fullName>
    </submittedName>
</protein>
<proteinExistence type="predicted"/>
<evidence type="ECO:0000256" key="1">
    <source>
        <dbReference type="SAM" id="MobiDB-lite"/>
    </source>
</evidence>
<evidence type="ECO:0000256" key="2">
    <source>
        <dbReference type="SAM" id="SignalP"/>
    </source>
</evidence>
<evidence type="ECO:0000313" key="4">
    <source>
        <dbReference type="Proteomes" id="UP000054560"/>
    </source>
</evidence>
<feature type="region of interest" description="Disordered" evidence="1">
    <location>
        <begin position="91"/>
        <end position="158"/>
    </location>
</feature>
<dbReference type="Proteomes" id="UP000054560">
    <property type="component" value="Unassembled WGS sequence"/>
</dbReference>
<name>A0A0L0G8A5_9EUKA</name>
<dbReference type="AlphaFoldDB" id="A0A0L0G8A5"/>
<feature type="chain" id="PRO_5005539169" evidence="2">
    <location>
        <begin position="22"/>
        <end position="198"/>
    </location>
</feature>
<organism evidence="3 4">
    <name type="scientific">Sphaeroforma arctica JP610</name>
    <dbReference type="NCBI Taxonomy" id="667725"/>
    <lineage>
        <taxon>Eukaryota</taxon>
        <taxon>Ichthyosporea</taxon>
        <taxon>Ichthyophonida</taxon>
        <taxon>Sphaeroforma</taxon>
    </lineage>
</organism>
<keyword evidence="2" id="KW-0732">Signal</keyword>
<sequence length="198" mass="21624">MCRLTLAVGICSLLFLPICYGRAVVVHTNIPTKLEGGTDTDVGSQLGLTLGIHIIDGKNGGEIVLDKVPEPLITEQIYSDNVSEGILSSMKVADVQPQPSSRTSQQAKARSRAGSKTRQKHGPKSSKIGGPKTNMNTLASGSNGFIFNNHEPAQNPRFSQADDYKHISVGMYNAREELKKSRRRAKSQRHHKSLYARN</sequence>
<feature type="compositionally biased region" description="Polar residues" evidence="1">
    <location>
        <begin position="97"/>
        <end position="108"/>
    </location>
</feature>